<keyword evidence="1" id="KW-0175">Coiled coil</keyword>
<feature type="coiled-coil region" evidence="1">
    <location>
        <begin position="78"/>
        <end position="115"/>
    </location>
</feature>
<dbReference type="AlphaFoldDB" id="A0A497EUL1"/>
<evidence type="ECO:0000256" key="1">
    <source>
        <dbReference type="SAM" id="Coils"/>
    </source>
</evidence>
<comment type="caution">
    <text evidence="2">The sequence shown here is derived from an EMBL/GenBank/DDBJ whole genome shotgun (WGS) entry which is preliminary data.</text>
</comment>
<dbReference type="EMBL" id="QMQZ01000093">
    <property type="protein sequence ID" value="RLE50927.1"/>
    <property type="molecule type" value="Genomic_DNA"/>
</dbReference>
<dbReference type="EMBL" id="QMRA01000100">
    <property type="protein sequence ID" value="RLE52747.1"/>
    <property type="molecule type" value="Genomic_DNA"/>
</dbReference>
<protein>
    <submittedName>
        <fullName evidence="2">Uncharacterized protein</fullName>
    </submittedName>
</protein>
<evidence type="ECO:0000313" key="3">
    <source>
        <dbReference type="EMBL" id="RLE52747.1"/>
    </source>
</evidence>
<accession>A0A497EUL1</accession>
<dbReference type="Proteomes" id="UP000269499">
    <property type="component" value="Unassembled WGS sequence"/>
</dbReference>
<evidence type="ECO:0000313" key="4">
    <source>
        <dbReference type="Proteomes" id="UP000268446"/>
    </source>
</evidence>
<gene>
    <name evidence="2" type="ORF">DRJ20_02865</name>
    <name evidence="3" type="ORF">DRJ26_04315</name>
</gene>
<reference evidence="4 5" key="1">
    <citation type="submission" date="2018-06" db="EMBL/GenBank/DDBJ databases">
        <title>Extensive metabolic versatility and redundancy in microbially diverse, dynamic hydrothermal sediments.</title>
        <authorList>
            <person name="Dombrowski N."/>
            <person name="Teske A."/>
            <person name="Baker B.J."/>
        </authorList>
    </citation>
    <scope>NUCLEOTIDE SEQUENCE [LARGE SCALE GENOMIC DNA]</scope>
    <source>
        <strain evidence="3">B20_G2</strain>
        <strain evidence="2">B29_G17</strain>
    </source>
</reference>
<organism evidence="2 4">
    <name type="scientific">Thermoproteota archaeon</name>
    <dbReference type="NCBI Taxonomy" id="2056631"/>
    <lineage>
        <taxon>Archaea</taxon>
        <taxon>Thermoproteota</taxon>
    </lineage>
</organism>
<name>A0A497EUL1_9CREN</name>
<evidence type="ECO:0000313" key="5">
    <source>
        <dbReference type="Proteomes" id="UP000269499"/>
    </source>
</evidence>
<proteinExistence type="predicted"/>
<evidence type="ECO:0000313" key="2">
    <source>
        <dbReference type="EMBL" id="RLE50927.1"/>
    </source>
</evidence>
<sequence length="123" mass="14338">MFPSSLELTPERKKELIDKIANEIVKRGLETPAIMFLETIKPLTWVGAELSIVYVLPFVKAYIQHPVVDDLVALFHDRDAVELLIKRIEELVEIQKEKERAIKEAKKKAKAEKGKKRRWWIFG</sequence>
<dbReference type="Proteomes" id="UP000268446">
    <property type="component" value="Unassembled WGS sequence"/>
</dbReference>